<dbReference type="InterPro" id="IPR003593">
    <property type="entry name" value="AAA+_ATPase"/>
</dbReference>
<dbReference type="Pfam" id="PF00005">
    <property type="entry name" value="ABC_tran"/>
    <property type="match status" value="1"/>
</dbReference>
<comment type="similarity">
    <text evidence="1">Belongs to the ABC transporter superfamily.</text>
</comment>
<protein>
    <submittedName>
        <fullName evidence="6">ATP-binding cassette domain-containing protein</fullName>
    </submittedName>
</protein>
<dbReference type="PANTHER" id="PTHR42711:SF5">
    <property type="entry name" value="ABC TRANSPORTER ATP-BINDING PROTEIN NATA"/>
    <property type="match status" value="1"/>
</dbReference>
<evidence type="ECO:0000313" key="6">
    <source>
        <dbReference type="EMBL" id="AZK43642.1"/>
    </source>
</evidence>
<feature type="domain" description="ABC transporter" evidence="5">
    <location>
        <begin position="1"/>
        <end position="218"/>
    </location>
</feature>
<evidence type="ECO:0000256" key="2">
    <source>
        <dbReference type="ARBA" id="ARBA00022448"/>
    </source>
</evidence>
<dbReference type="InterPro" id="IPR027417">
    <property type="entry name" value="P-loop_NTPase"/>
</dbReference>
<dbReference type="GO" id="GO:0016887">
    <property type="term" value="F:ATP hydrolysis activity"/>
    <property type="evidence" value="ECO:0007669"/>
    <property type="project" value="InterPro"/>
</dbReference>
<dbReference type="Proteomes" id="UP000278804">
    <property type="component" value="Chromosome"/>
</dbReference>
<dbReference type="EMBL" id="CP034234">
    <property type="protein sequence ID" value="AZK43642.1"/>
    <property type="molecule type" value="Genomic_DNA"/>
</dbReference>
<gene>
    <name evidence="6" type="ORF">EEI45_01505</name>
</gene>
<evidence type="ECO:0000256" key="3">
    <source>
        <dbReference type="ARBA" id="ARBA00022741"/>
    </source>
</evidence>
<sequence>MKVEQLTKLYKNKRGIKDISFEINDGEILAVLGVNGSGKSTLFKTITGLIQKDSGNIYVTNIGYIPENRSLYKDITVKEHLELYAQLHGMELNEIQSSLEYWMKYLEIEIYFKSKIMTLSKGNQQKVQILCGLIHDPKTIIMDEPLSGLDIHNMRLIKGLLRKLAKKGKSILISSHQYEEVEEVSDYVLILKNGKMMKYGSLKALKRDAAITYLIVEKEQFYDIKHLGLDFKVVEDKVYLIIHNKDILKTILPNLIENRCVEKIIVDSISLKEMVETTYEDTH</sequence>
<keyword evidence="3" id="KW-0547">Nucleotide-binding</keyword>
<name>A0A3S8RL24_9FIRM</name>
<dbReference type="GO" id="GO:0005524">
    <property type="term" value="F:ATP binding"/>
    <property type="evidence" value="ECO:0007669"/>
    <property type="project" value="UniProtKB-KW"/>
</dbReference>
<keyword evidence="4 6" id="KW-0067">ATP-binding</keyword>
<organism evidence="6 7">
    <name type="scientific">Erysipelothrix piscisicarius</name>
    <dbReference type="NCBI Taxonomy" id="2485784"/>
    <lineage>
        <taxon>Bacteria</taxon>
        <taxon>Bacillati</taxon>
        <taxon>Bacillota</taxon>
        <taxon>Erysipelotrichia</taxon>
        <taxon>Erysipelotrichales</taxon>
        <taxon>Erysipelotrichaceae</taxon>
        <taxon>Erysipelothrix</taxon>
    </lineage>
</organism>
<dbReference type="RefSeq" id="WP_125163860.1">
    <property type="nucleotide sequence ID" value="NZ_CP034234.1"/>
</dbReference>
<proteinExistence type="inferred from homology"/>
<dbReference type="PANTHER" id="PTHR42711">
    <property type="entry name" value="ABC TRANSPORTER ATP-BINDING PROTEIN"/>
    <property type="match status" value="1"/>
</dbReference>
<dbReference type="KEGG" id="eri:EEI45_01505"/>
<evidence type="ECO:0000313" key="7">
    <source>
        <dbReference type="Proteomes" id="UP000278804"/>
    </source>
</evidence>
<evidence type="ECO:0000259" key="5">
    <source>
        <dbReference type="PROSITE" id="PS50893"/>
    </source>
</evidence>
<evidence type="ECO:0000256" key="1">
    <source>
        <dbReference type="ARBA" id="ARBA00005417"/>
    </source>
</evidence>
<dbReference type="SMART" id="SM00382">
    <property type="entry name" value="AAA"/>
    <property type="match status" value="1"/>
</dbReference>
<dbReference type="PROSITE" id="PS50893">
    <property type="entry name" value="ABC_TRANSPORTER_2"/>
    <property type="match status" value="1"/>
</dbReference>
<dbReference type="SUPFAM" id="SSF52540">
    <property type="entry name" value="P-loop containing nucleoside triphosphate hydrolases"/>
    <property type="match status" value="1"/>
</dbReference>
<accession>A0A3S8RL24</accession>
<keyword evidence="2" id="KW-0813">Transport</keyword>
<dbReference type="Gene3D" id="3.40.50.300">
    <property type="entry name" value="P-loop containing nucleotide triphosphate hydrolases"/>
    <property type="match status" value="1"/>
</dbReference>
<dbReference type="AlphaFoldDB" id="A0A3S8RL24"/>
<dbReference type="PROSITE" id="PS00211">
    <property type="entry name" value="ABC_TRANSPORTER_1"/>
    <property type="match status" value="1"/>
</dbReference>
<dbReference type="InterPro" id="IPR003439">
    <property type="entry name" value="ABC_transporter-like_ATP-bd"/>
</dbReference>
<keyword evidence="7" id="KW-1185">Reference proteome</keyword>
<evidence type="ECO:0000256" key="4">
    <source>
        <dbReference type="ARBA" id="ARBA00022840"/>
    </source>
</evidence>
<dbReference type="InterPro" id="IPR050763">
    <property type="entry name" value="ABC_transporter_ATP-binding"/>
</dbReference>
<dbReference type="InterPro" id="IPR017871">
    <property type="entry name" value="ABC_transporter-like_CS"/>
</dbReference>
<reference evidence="6 7" key="1">
    <citation type="journal article" date="2020" name="Int. J. Syst. Evol. Microbiol.">
        <title>Description of Erysipelothrix piscisicarius sp. nov., an emergent fish pathogen, and assessment of virulence using a tiger barb (Puntigrus tetrazona) infection model.</title>
        <authorList>
            <person name="Pomaranski E.K."/>
            <person name="Griffin M.J."/>
            <person name="Camus A.C."/>
            <person name="Armwood A.R."/>
            <person name="Shelley J."/>
            <person name="Waldbieser G.C."/>
            <person name="LaFrentz B.R."/>
            <person name="Garcia J.C."/>
            <person name="Yanong R."/>
            <person name="Soto E."/>
        </authorList>
    </citation>
    <scope>NUCLEOTIDE SEQUENCE [LARGE SCALE GENOMIC DNA]</scope>
    <source>
        <strain evidence="6 7">15TAL0474</strain>
    </source>
</reference>